<comment type="subcellular location">
    <subcellularLocation>
        <location evidence="1">Endoplasmic reticulum membrane</location>
        <topology evidence="1">Single-pass type II membrane protein</topology>
    </subcellularLocation>
    <subcellularLocation>
        <location evidence="10">Membrane</location>
        <topology evidence="10">Single-pass type II membrane protein</topology>
    </subcellularLocation>
</comment>
<evidence type="ECO:0000256" key="3">
    <source>
        <dbReference type="ARBA" id="ARBA00022603"/>
    </source>
</evidence>
<name>A0A1Q3BXC4_CEPFO</name>
<dbReference type="InterPro" id="IPR004159">
    <property type="entry name" value="Put_SAM_MeTrfase"/>
</dbReference>
<dbReference type="PANTHER" id="PTHR10108">
    <property type="entry name" value="SAM-DEPENDENT METHYLTRANSFERASE"/>
    <property type="match status" value="1"/>
</dbReference>
<comment type="caution">
    <text evidence="11">The sequence shown here is derived from an EMBL/GenBank/DDBJ whole genome shotgun (WGS) entry which is preliminary data.</text>
</comment>
<keyword evidence="9 10" id="KW-0325">Glycoprotein</keyword>
<dbReference type="GO" id="GO:0008168">
    <property type="term" value="F:methyltransferase activity"/>
    <property type="evidence" value="ECO:0007669"/>
    <property type="project" value="UniProtKB-UniRule"/>
</dbReference>
<evidence type="ECO:0000313" key="12">
    <source>
        <dbReference type="Proteomes" id="UP000187406"/>
    </source>
</evidence>
<keyword evidence="5 10" id="KW-0812">Transmembrane</keyword>
<evidence type="ECO:0000256" key="8">
    <source>
        <dbReference type="ARBA" id="ARBA00023136"/>
    </source>
</evidence>
<keyword evidence="7 10" id="KW-1133">Transmembrane helix</keyword>
<reference evidence="12" key="1">
    <citation type="submission" date="2016-04" db="EMBL/GenBank/DDBJ databases">
        <title>Cephalotus genome sequencing.</title>
        <authorList>
            <person name="Fukushima K."/>
            <person name="Hasebe M."/>
            <person name="Fang X."/>
        </authorList>
    </citation>
    <scope>NUCLEOTIDE SEQUENCE [LARGE SCALE GENOMIC DNA]</scope>
    <source>
        <strain evidence="12">cv. St1</strain>
    </source>
</reference>
<dbReference type="OrthoDB" id="2013972at2759"/>
<evidence type="ECO:0000256" key="5">
    <source>
        <dbReference type="ARBA" id="ARBA00022692"/>
    </source>
</evidence>
<keyword evidence="6 10" id="KW-0735">Signal-anchor</keyword>
<evidence type="ECO:0000256" key="10">
    <source>
        <dbReference type="RuleBase" id="RU366043"/>
    </source>
</evidence>
<evidence type="ECO:0000256" key="4">
    <source>
        <dbReference type="ARBA" id="ARBA00022679"/>
    </source>
</evidence>
<dbReference type="GO" id="GO:0005802">
    <property type="term" value="C:trans-Golgi network"/>
    <property type="evidence" value="ECO:0007669"/>
    <property type="project" value="TreeGrafter"/>
</dbReference>
<evidence type="ECO:0000256" key="2">
    <source>
        <dbReference type="ARBA" id="ARBA00008361"/>
    </source>
</evidence>
<dbReference type="GO" id="GO:0005768">
    <property type="term" value="C:endosome"/>
    <property type="evidence" value="ECO:0007669"/>
    <property type="project" value="TreeGrafter"/>
</dbReference>
<dbReference type="Gene3D" id="3.40.50.150">
    <property type="entry name" value="Vaccinia Virus protein VP39"/>
    <property type="match status" value="1"/>
</dbReference>
<dbReference type="EC" id="2.1.1.-" evidence="10"/>
<evidence type="ECO:0000256" key="9">
    <source>
        <dbReference type="ARBA" id="ARBA00023180"/>
    </source>
</evidence>
<comment type="similarity">
    <text evidence="2 10">Belongs to the methyltransferase superfamily.</text>
</comment>
<proteinExistence type="inferred from homology"/>
<evidence type="ECO:0000256" key="6">
    <source>
        <dbReference type="ARBA" id="ARBA00022968"/>
    </source>
</evidence>
<protein>
    <recommendedName>
        <fullName evidence="10">Methyltransferase</fullName>
        <ecNumber evidence="10">2.1.1.-</ecNumber>
    </recommendedName>
</protein>
<dbReference type="Pfam" id="PF03141">
    <property type="entry name" value="Methyltransf_29"/>
    <property type="match status" value="1"/>
</dbReference>
<dbReference type="STRING" id="3775.A0A1Q3BXC4"/>
<gene>
    <name evidence="11" type="ORF">CFOL_v3_15976</name>
</gene>
<organism evidence="11 12">
    <name type="scientific">Cephalotus follicularis</name>
    <name type="common">Albany pitcher plant</name>
    <dbReference type="NCBI Taxonomy" id="3775"/>
    <lineage>
        <taxon>Eukaryota</taxon>
        <taxon>Viridiplantae</taxon>
        <taxon>Streptophyta</taxon>
        <taxon>Embryophyta</taxon>
        <taxon>Tracheophyta</taxon>
        <taxon>Spermatophyta</taxon>
        <taxon>Magnoliopsida</taxon>
        <taxon>eudicotyledons</taxon>
        <taxon>Gunneridae</taxon>
        <taxon>Pentapetalae</taxon>
        <taxon>rosids</taxon>
        <taxon>fabids</taxon>
        <taxon>Oxalidales</taxon>
        <taxon>Cephalotaceae</taxon>
        <taxon>Cephalotus</taxon>
    </lineage>
</organism>
<evidence type="ECO:0000313" key="11">
    <source>
        <dbReference type="EMBL" id="GAV72488.1"/>
    </source>
</evidence>
<evidence type="ECO:0000256" key="7">
    <source>
        <dbReference type="ARBA" id="ARBA00022989"/>
    </source>
</evidence>
<dbReference type="PANTHER" id="PTHR10108:SF1049">
    <property type="entry name" value="METHYLTRANSFERASE"/>
    <property type="match status" value="1"/>
</dbReference>
<dbReference type="InParanoid" id="A0A1Q3BXC4"/>
<keyword evidence="3 10" id="KW-0489">Methyltransferase</keyword>
<dbReference type="InterPro" id="IPR029063">
    <property type="entry name" value="SAM-dependent_MTases_sf"/>
</dbReference>
<dbReference type="AlphaFoldDB" id="A0A1Q3BXC4"/>
<accession>A0A1Q3BXC4</accession>
<dbReference type="Proteomes" id="UP000187406">
    <property type="component" value="Unassembled WGS sequence"/>
</dbReference>
<keyword evidence="12" id="KW-1185">Reference proteome</keyword>
<dbReference type="GO" id="GO:0032259">
    <property type="term" value="P:methylation"/>
    <property type="evidence" value="ECO:0007669"/>
    <property type="project" value="UniProtKB-KW"/>
</dbReference>
<evidence type="ECO:0000256" key="1">
    <source>
        <dbReference type="ARBA" id="ARBA00004648"/>
    </source>
</evidence>
<dbReference type="GO" id="GO:0005789">
    <property type="term" value="C:endoplasmic reticulum membrane"/>
    <property type="evidence" value="ECO:0007669"/>
    <property type="project" value="UniProtKB-SubCell"/>
</dbReference>
<dbReference type="EMBL" id="BDDD01001009">
    <property type="protein sequence ID" value="GAV72488.1"/>
    <property type="molecule type" value="Genomic_DNA"/>
</dbReference>
<dbReference type="FunFam" id="3.40.50.150:FF:000123">
    <property type="entry name" value="Putative methyltransferase PMT15"/>
    <property type="match status" value="1"/>
</dbReference>
<keyword evidence="8 10" id="KW-0472">Membrane</keyword>
<keyword evidence="4 10" id="KW-0808">Transferase</keyword>
<feature type="transmembrane region" description="Helical" evidence="10">
    <location>
        <begin position="32"/>
        <end position="51"/>
    </location>
</feature>
<dbReference type="SUPFAM" id="SSF53335">
    <property type="entry name" value="S-adenosyl-L-methionine-dependent methyltransferases"/>
    <property type="match status" value="2"/>
</dbReference>
<sequence>MAASSNHQPYHATFKPSKPTTNTIFSFKKTKLCTLAFVAFLCFISFLFGSWKFGSGLGGSFFRGDTTFAINNKAATTTKVITCQPNEKMTKTKTAAITTEQLDFTPHHVAEDGVTTSPVVKTYPPCNVSYSEYTPCEDPKRSLKFDRRRLIYRERHCPEKGEELKCRVPAPHGYKNPFKWPLSRDLAWFANVPHKELTVEKAVQNWIRHEGDKFRFPGGGTMFPNGADAYIDDIAKLINLKDGAIRTALDTGCGVASWGAYLLSRNILTVSFAPRDTHEAQVQFALERGVPALIGILSSKRLPYPSRAFDMAHCSRCLIPWDKFDGLYLIEVDRVLRPGGYWILSGPPIRWKKYWRGWDRTKEDLNGEQTAIEKVAKSLCWTKFVEKDDIAIWQKPINHLNCKANRKLPQDPPFCPAQDPDRAWYTNMDICLTHLPEVSNDQEIAGGGLAKWPERLNAIPPRISKGTIDGVTAQIFEQDFELWKRRVSFYKMVNNQLGQAGRYRNILDMNANLGGFAAALIDDPLWVMNVVPVEAKVNTLGVIYERGLIGTYQNWCEAMSTYPRTYDLIHADKLFSLYKDRCEMEDMLLEMDRILRPEGSVIIRDDVDVVVKIKRITDALNWDSQIVDHEDGPLHREKLLFAVKTYWTASKFEHNGSKSA</sequence>